<accession>A0AA47MAX7</accession>
<dbReference type="PANTHER" id="PTHR15154:SF2">
    <property type="entry name" value="HAMARTIN"/>
    <property type="match status" value="1"/>
</dbReference>
<dbReference type="GO" id="GO:0033596">
    <property type="term" value="C:TSC1-TSC2 complex"/>
    <property type="evidence" value="ECO:0007669"/>
    <property type="project" value="TreeGrafter"/>
</dbReference>
<dbReference type="Proteomes" id="UP001174136">
    <property type="component" value="Unassembled WGS sequence"/>
</dbReference>
<dbReference type="EMBL" id="JAOPHQ010005127">
    <property type="protein sequence ID" value="KAK0136794.1"/>
    <property type="molecule type" value="Genomic_DNA"/>
</dbReference>
<dbReference type="GO" id="GO:0051726">
    <property type="term" value="P:regulation of cell cycle"/>
    <property type="evidence" value="ECO:0007669"/>
    <property type="project" value="TreeGrafter"/>
</dbReference>
<feature type="compositionally biased region" description="Basic and acidic residues" evidence="2">
    <location>
        <begin position="990"/>
        <end position="1001"/>
    </location>
</feature>
<feature type="region of interest" description="Disordered" evidence="2">
    <location>
        <begin position="408"/>
        <end position="440"/>
    </location>
</feature>
<keyword evidence="3" id="KW-0472">Membrane</keyword>
<evidence type="ECO:0000256" key="2">
    <source>
        <dbReference type="SAM" id="MobiDB-lite"/>
    </source>
</evidence>
<dbReference type="PANTHER" id="PTHR15154">
    <property type="entry name" value="HAMARTIN"/>
    <property type="match status" value="1"/>
</dbReference>
<dbReference type="GO" id="GO:0032007">
    <property type="term" value="P:negative regulation of TOR signaling"/>
    <property type="evidence" value="ECO:0007669"/>
    <property type="project" value="TreeGrafter"/>
</dbReference>
<name>A0AA47MAX7_MERPO</name>
<feature type="coiled-coil region" evidence="1">
    <location>
        <begin position="690"/>
        <end position="759"/>
    </location>
</feature>
<gene>
    <name evidence="4" type="primary">TSC1_1</name>
    <name evidence="4" type="ORF">N1851_027057</name>
</gene>
<feature type="compositionally biased region" description="Basic and acidic residues" evidence="2">
    <location>
        <begin position="1051"/>
        <end position="1068"/>
    </location>
</feature>
<organism evidence="4 5">
    <name type="scientific">Merluccius polli</name>
    <name type="common">Benguela hake</name>
    <name type="synonym">Merluccius cadenati</name>
    <dbReference type="NCBI Taxonomy" id="89951"/>
    <lineage>
        <taxon>Eukaryota</taxon>
        <taxon>Metazoa</taxon>
        <taxon>Chordata</taxon>
        <taxon>Craniata</taxon>
        <taxon>Vertebrata</taxon>
        <taxon>Euteleostomi</taxon>
        <taxon>Actinopterygii</taxon>
        <taxon>Neopterygii</taxon>
        <taxon>Teleostei</taxon>
        <taxon>Neoteleostei</taxon>
        <taxon>Acanthomorphata</taxon>
        <taxon>Zeiogadaria</taxon>
        <taxon>Gadariae</taxon>
        <taxon>Gadiformes</taxon>
        <taxon>Gadoidei</taxon>
        <taxon>Merlucciidae</taxon>
        <taxon>Merluccius</taxon>
    </lineage>
</organism>
<feature type="region of interest" description="Disordered" evidence="2">
    <location>
        <begin position="504"/>
        <end position="523"/>
    </location>
</feature>
<keyword evidence="3" id="KW-0812">Transmembrane</keyword>
<reference evidence="4" key="1">
    <citation type="journal article" date="2023" name="Front. Mar. Sci.">
        <title>A new Merluccius polli reference genome to investigate the effects of global change in West African waters.</title>
        <authorList>
            <person name="Mateo J.L."/>
            <person name="Blanco-Fernandez C."/>
            <person name="Garcia-Vazquez E."/>
            <person name="Machado-Schiaffino G."/>
        </authorList>
    </citation>
    <scope>NUCLEOTIDE SEQUENCE</scope>
    <source>
        <strain evidence="4">C29</strain>
        <tissue evidence="4">Fin</tissue>
    </source>
</reference>
<dbReference type="GO" id="GO:0008285">
    <property type="term" value="P:negative regulation of cell population proliferation"/>
    <property type="evidence" value="ECO:0007669"/>
    <property type="project" value="TreeGrafter"/>
</dbReference>
<dbReference type="InterPro" id="IPR007483">
    <property type="entry name" value="Hamartin"/>
</dbReference>
<feature type="compositionally biased region" description="Low complexity" evidence="2">
    <location>
        <begin position="1037"/>
        <end position="1050"/>
    </location>
</feature>
<keyword evidence="1" id="KW-0175">Coiled coil</keyword>
<keyword evidence="3" id="KW-1133">Transmembrane helix</keyword>
<dbReference type="SUPFAM" id="SSF48371">
    <property type="entry name" value="ARM repeat"/>
    <property type="match status" value="1"/>
</dbReference>
<feature type="transmembrane region" description="Helical" evidence="3">
    <location>
        <begin position="146"/>
        <end position="163"/>
    </location>
</feature>
<feature type="region of interest" description="Disordered" evidence="2">
    <location>
        <begin position="542"/>
        <end position="564"/>
    </location>
</feature>
<evidence type="ECO:0000256" key="3">
    <source>
        <dbReference type="SAM" id="Phobius"/>
    </source>
</evidence>
<feature type="compositionally biased region" description="Acidic residues" evidence="2">
    <location>
        <begin position="1002"/>
        <end position="1014"/>
    </location>
</feature>
<dbReference type="Pfam" id="PF04388">
    <property type="entry name" value="Hamartin"/>
    <property type="match status" value="1"/>
</dbReference>
<feature type="coiled-coil region" evidence="1">
    <location>
        <begin position="810"/>
        <end position="860"/>
    </location>
</feature>
<feature type="compositionally biased region" description="Polar residues" evidence="2">
    <location>
        <begin position="408"/>
        <end position="417"/>
    </location>
</feature>
<protein>
    <submittedName>
        <fullName evidence="4">Hamartin</fullName>
    </submittedName>
</protein>
<proteinExistence type="predicted"/>
<sequence length="1068" mass="119329">MSSSEQRVSLRRGAELRYDTMSRDVGVSELLALLQSTDLKQLEQVKTSISQQLNTDRGAVVLSSLLEFYLDSSSSEAALLLSTIREPLDKPLLEKLNECLVKSVNRLASLTLLGHVVRRQPPWIHKISRSPLLLSLLRCLKMDSDVVVLVTGVLVLVALLPMIPQAGKGHIYDFFDVFGRLASWSHKNPSAVHKAYLVHLHASVYSLFHRLYGMFPCNFMSYLRLHYSMKENLDTFHNIVKPMLEHVRVHPELVTGAQDSELDPSRWRCFEVHDIVIECAKVSLDPREEGCPQLADKWACARPDHLNLPPTPLTPHTPLAQRLSEGSTSTPLSQSLSQMAGHSPIIQQQQREGGEDIWSPSTECGLATPPASRGLSPANVSDASPSPAQLLTRTTSISGVKCPMSATVSPSSTMTLEHQQKKQQPMGALESSASQQMKVTGKERLETNNNSGQSVSLNELSGFIAETQVETGRHKERDEESITEELSKFLPLQEGVSLDSLASLGEPSVDTHQHSPASTSQQSFATLPSQFLFELALSTPAQEEPSSLGASVEEEEEEEGSSLSPLELLDRLIIHGHQAHQNLRMPNKALDWSYFGGKQQSMKTKGSAQGDELQMLRSQLLLVHGQLQYERYKRQQHAVRNRRLLREVIKSTTLEEHSVSMQAQLSLQELEIQTLRSSLTEEQRRFSCLHDETKTNTRKLQTQIEQLQQQLVESNSTAQKLRIELQECRSRLGDLEAELQKANNEAYNAEHQLTQLSLKVSSSEELQQQMFLLNKHLLLLRETNRLLIEQRDKTTCKDTWMLQCSVGKELEVANKRLKELELANKKLSELDAANQRLGEMETLLGRKEQLILDLKKLLEDTKTQARAELGACECRYVAVKRISQALNNELLELYSQLDHPTQTLARRNGSCSSVPISQDNRCLGAKPSSSLSILNGGVELLSNSPLSLSPIESPLATGSFLEQRARMLFRHPGHSPEEGAVEEVELGEGVEPHEGQHHGDERLEEEEEEEEGEEAGGLHHQHSSGRHSPPPPHQEGSVAQDASASIQAQQQRREELSIMDYDKMLPDF</sequence>
<dbReference type="InterPro" id="IPR016024">
    <property type="entry name" value="ARM-type_fold"/>
</dbReference>
<dbReference type="AlphaFoldDB" id="A0AA47MAX7"/>
<feature type="region of interest" description="Disordered" evidence="2">
    <location>
        <begin position="989"/>
        <end position="1068"/>
    </location>
</feature>
<evidence type="ECO:0000256" key="1">
    <source>
        <dbReference type="SAM" id="Coils"/>
    </source>
</evidence>
<keyword evidence="5" id="KW-1185">Reference proteome</keyword>
<evidence type="ECO:0000313" key="4">
    <source>
        <dbReference type="EMBL" id="KAK0136794.1"/>
    </source>
</evidence>
<evidence type="ECO:0000313" key="5">
    <source>
        <dbReference type="Proteomes" id="UP001174136"/>
    </source>
</evidence>
<comment type="caution">
    <text evidence="4">The sequence shown here is derived from an EMBL/GenBank/DDBJ whole genome shotgun (WGS) entry which is preliminary data.</text>
</comment>
<feature type="compositionally biased region" description="Polar residues" evidence="2">
    <location>
        <begin position="514"/>
        <end position="523"/>
    </location>
</feature>
<feature type="region of interest" description="Disordered" evidence="2">
    <location>
        <begin position="309"/>
        <end position="335"/>
    </location>
</feature>